<dbReference type="RefSeq" id="WP_019226714.1">
    <property type="nucleotide sequence ID" value="NZ_CP046996.1"/>
</dbReference>
<evidence type="ECO:0000313" key="3">
    <source>
        <dbReference type="EMBL" id="QGZ99456.1"/>
    </source>
</evidence>
<accession>A0A857DF06</accession>
<dbReference type="PANTHER" id="PTHR37478">
    <property type="match status" value="1"/>
</dbReference>
<gene>
    <name evidence="3" type="ORF">GQ588_01665</name>
</gene>
<dbReference type="PANTHER" id="PTHR37478:SF2">
    <property type="entry name" value="UPF0251 PROTEIN TK0562"/>
    <property type="match status" value="1"/>
</dbReference>
<name>A0A857DF06_9FIRM</name>
<protein>
    <recommendedName>
        <fullName evidence="2">UPF0251 protein GQ588_01665</fullName>
    </recommendedName>
</protein>
<dbReference type="HAMAP" id="MF_00674">
    <property type="entry name" value="UPF0251"/>
    <property type="match status" value="1"/>
</dbReference>
<dbReference type="InterPro" id="IPR002852">
    <property type="entry name" value="UPF0251"/>
</dbReference>
<dbReference type="SUPFAM" id="SSF88659">
    <property type="entry name" value="Sigma3 and sigma4 domains of RNA polymerase sigma factors"/>
    <property type="match status" value="1"/>
</dbReference>
<evidence type="ECO:0000313" key="4">
    <source>
        <dbReference type="Proteomes" id="UP000430508"/>
    </source>
</evidence>
<evidence type="ECO:0000256" key="2">
    <source>
        <dbReference type="HAMAP-Rule" id="MF_00674"/>
    </source>
</evidence>
<dbReference type="Pfam" id="PF02001">
    <property type="entry name" value="DUF134"/>
    <property type="match status" value="1"/>
</dbReference>
<reference evidence="3 4" key="1">
    <citation type="submission" date="2019-12" db="EMBL/GenBank/DDBJ databases">
        <title>Sequence classification of anaerobic respiratory reductive dehalogenases: First we see many, then we see few.</title>
        <authorList>
            <person name="Molenda O."/>
            <person name="Puentes Jacome L.A."/>
            <person name="Cao X."/>
            <person name="Nesbo C.L."/>
            <person name="Tang S."/>
            <person name="Morson N."/>
            <person name="Patron J."/>
            <person name="Lomheim L."/>
            <person name="Wishart D.S."/>
            <person name="Edwards E.A."/>
        </authorList>
    </citation>
    <scope>NUCLEOTIDE SEQUENCE [LARGE SCALE GENOMIC DNA]</scope>
    <source>
        <strain evidence="3 4">12DCA</strain>
    </source>
</reference>
<comment type="similarity">
    <text evidence="1 2">Belongs to the UPF0251 family.</text>
</comment>
<dbReference type="InterPro" id="IPR013324">
    <property type="entry name" value="RNA_pol_sigma_r3/r4-like"/>
</dbReference>
<organism evidence="3 4">
    <name type="scientific">Dehalobacter restrictus</name>
    <dbReference type="NCBI Taxonomy" id="55583"/>
    <lineage>
        <taxon>Bacteria</taxon>
        <taxon>Bacillati</taxon>
        <taxon>Bacillota</taxon>
        <taxon>Clostridia</taxon>
        <taxon>Eubacteriales</taxon>
        <taxon>Desulfitobacteriaceae</taxon>
        <taxon>Dehalobacter</taxon>
    </lineage>
</organism>
<dbReference type="AlphaFoldDB" id="A0A857DF06"/>
<proteinExistence type="inferred from homology"/>
<evidence type="ECO:0000256" key="1">
    <source>
        <dbReference type="ARBA" id="ARBA00009350"/>
    </source>
</evidence>
<sequence length="125" mass="14216">MPRPRKGRKVCCLPESSLFGPLNAVINQADLVLMLVDEYETIRLIDLQGFTQEECAEQMHIARTTVQRIYNDARKKLAESLVNGKVLRIEGGDYELCEGLEKTCRCGGCRRHRWAEFSGADNKEN</sequence>
<dbReference type="Gene3D" id="1.10.10.10">
    <property type="entry name" value="Winged helix-like DNA-binding domain superfamily/Winged helix DNA-binding domain"/>
    <property type="match status" value="1"/>
</dbReference>
<dbReference type="EMBL" id="CP046996">
    <property type="protein sequence ID" value="QGZ99456.1"/>
    <property type="molecule type" value="Genomic_DNA"/>
</dbReference>
<dbReference type="InterPro" id="IPR036388">
    <property type="entry name" value="WH-like_DNA-bd_sf"/>
</dbReference>
<dbReference type="Proteomes" id="UP000430508">
    <property type="component" value="Chromosome"/>
</dbReference>